<keyword evidence="3" id="KW-0677">Repeat</keyword>
<dbReference type="PANTHER" id="PTHR19850">
    <property type="entry name" value="GUANINE NUCLEOTIDE-BINDING PROTEIN BETA G PROTEIN BETA"/>
    <property type="match status" value="1"/>
</dbReference>
<dbReference type="SMART" id="SM00320">
    <property type="entry name" value="WD40"/>
    <property type="match status" value="7"/>
</dbReference>
<evidence type="ECO:0000256" key="3">
    <source>
        <dbReference type="ARBA" id="ARBA00022737"/>
    </source>
</evidence>
<evidence type="ECO:0000313" key="8">
    <source>
        <dbReference type="Proteomes" id="UP000241890"/>
    </source>
</evidence>
<dbReference type="EMBL" id="BEYU01000032">
    <property type="protein sequence ID" value="GBG27515.1"/>
    <property type="molecule type" value="Genomic_DNA"/>
</dbReference>
<evidence type="ECO:0000256" key="6">
    <source>
        <dbReference type="SAM" id="MobiDB-lite"/>
    </source>
</evidence>
<comment type="caution">
    <text evidence="7">The sequence shown here is derived from an EMBL/GenBank/DDBJ whole genome shotgun (WGS) entry which is preliminary data.</text>
</comment>
<keyword evidence="2 5" id="KW-0853">WD repeat</keyword>
<dbReference type="GO" id="GO:0007165">
    <property type="term" value="P:signal transduction"/>
    <property type="evidence" value="ECO:0007669"/>
    <property type="project" value="UniProtKB-KW"/>
</dbReference>
<feature type="region of interest" description="Disordered" evidence="6">
    <location>
        <begin position="1"/>
        <end position="32"/>
    </location>
</feature>
<name>A0A2R5GAA0_9STRA</name>
<organism evidence="7 8">
    <name type="scientific">Hondaea fermentalgiana</name>
    <dbReference type="NCBI Taxonomy" id="2315210"/>
    <lineage>
        <taxon>Eukaryota</taxon>
        <taxon>Sar</taxon>
        <taxon>Stramenopiles</taxon>
        <taxon>Bigyra</taxon>
        <taxon>Labyrinthulomycetes</taxon>
        <taxon>Thraustochytrida</taxon>
        <taxon>Thraustochytriidae</taxon>
        <taxon>Hondaea</taxon>
    </lineage>
</organism>
<dbReference type="PIRSF" id="PIRSF002394">
    <property type="entry name" value="GN-bd_beta"/>
    <property type="match status" value="1"/>
</dbReference>
<feature type="repeat" description="WD" evidence="5">
    <location>
        <begin position="87"/>
        <end position="128"/>
    </location>
</feature>
<dbReference type="InterPro" id="IPR001632">
    <property type="entry name" value="WD40_G-protein_beta-like"/>
</dbReference>
<evidence type="ECO:0000313" key="7">
    <source>
        <dbReference type="EMBL" id="GBG27515.1"/>
    </source>
</evidence>
<dbReference type="SUPFAM" id="SSF50978">
    <property type="entry name" value="WD40 repeat-like"/>
    <property type="match status" value="1"/>
</dbReference>
<feature type="compositionally biased region" description="Polar residues" evidence="6">
    <location>
        <begin position="1"/>
        <end position="14"/>
    </location>
</feature>
<protein>
    <submittedName>
        <fullName evidence="7">Guanine nucleotide-binding protein subunit beta-1</fullName>
    </submittedName>
</protein>
<dbReference type="InParanoid" id="A0A2R5GAA0"/>
<dbReference type="InterPro" id="IPR001680">
    <property type="entry name" value="WD40_rpt"/>
</dbReference>
<feature type="repeat" description="WD" evidence="5">
    <location>
        <begin position="219"/>
        <end position="261"/>
    </location>
</feature>
<dbReference type="AlphaFoldDB" id="A0A2R5GAA0"/>
<dbReference type="PRINTS" id="PR00319">
    <property type="entry name" value="GPROTEINB"/>
</dbReference>
<gene>
    <name evidence="7" type="ORF">FCC1311_037382</name>
</gene>
<feature type="compositionally biased region" description="Low complexity" evidence="6">
    <location>
        <begin position="18"/>
        <end position="32"/>
    </location>
</feature>
<evidence type="ECO:0000256" key="4">
    <source>
        <dbReference type="ARBA" id="ARBA00023224"/>
    </source>
</evidence>
<sequence length="380" mass="40380">MLPTTDTNATSNGGTKDAAGVPPALPAGGSNGAAAQAADKIAALKGQIEAELASKTKGTSAEEWWRDNQGGRPFPPQPKQPQVLRILKGHFGKVYSMHWAGDNKHLVSASQDGKLIVWNAATTNRVQAIPLRSSWVMTCAYEQSRDQLVACGGLDNICSVYKLSSEGGLGVTRAYRELSGHDGYLSSCRFAGPSQIISSSGDSTCMQWDVETGIAMRTFSDHAQDVMSVAVSPTQPHLFASGSIDATARIYDTRAAACAITFTGHESDINSVSFFPDGNAIGTGSDDSTCKLFDVRACREIASYGNDSIVCGITAVDFSVSGRILFAGYDDFAVYGWDVTNRDKPMMLKLHENRIACLQVNLEGSALGTGSWDTLLKVSG</sequence>
<reference evidence="7 8" key="1">
    <citation type="submission" date="2017-12" db="EMBL/GenBank/DDBJ databases">
        <title>Sequencing, de novo assembly and annotation of complete genome of a new Thraustochytrid species, strain FCC1311.</title>
        <authorList>
            <person name="Sedici K."/>
            <person name="Godart F."/>
            <person name="Aiese Cigliano R."/>
            <person name="Sanseverino W."/>
            <person name="Barakat M."/>
            <person name="Ortet P."/>
            <person name="Marechal E."/>
            <person name="Cagnac O."/>
            <person name="Amato A."/>
        </authorList>
    </citation>
    <scope>NUCLEOTIDE SEQUENCE [LARGE SCALE GENOMIC DNA]</scope>
</reference>
<dbReference type="PRINTS" id="PR00320">
    <property type="entry name" value="GPROTEINBRPT"/>
</dbReference>
<dbReference type="Proteomes" id="UP000241890">
    <property type="component" value="Unassembled WGS sequence"/>
</dbReference>
<dbReference type="InterPro" id="IPR015943">
    <property type="entry name" value="WD40/YVTN_repeat-like_dom_sf"/>
</dbReference>
<evidence type="ECO:0000256" key="2">
    <source>
        <dbReference type="ARBA" id="ARBA00022574"/>
    </source>
</evidence>
<dbReference type="InterPro" id="IPR036322">
    <property type="entry name" value="WD40_repeat_dom_sf"/>
</dbReference>
<dbReference type="InterPro" id="IPR016346">
    <property type="entry name" value="G-protein_beta_1-5"/>
</dbReference>
<dbReference type="PROSITE" id="PS50294">
    <property type="entry name" value="WD_REPEATS_REGION"/>
    <property type="match status" value="2"/>
</dbReference>
<dbReference type="InterPro" id="IPR020472">
    <property type="entry name" value="WD40_PAC1"/>
</dbReference>
<feature type="region of interest" description="Disordered" evidence="6">
    <location>
        <begin position="58"/>
        <end position="79"/>
    </location>
</feature>
<comment type="similarity">
    <text evidence="1">Belongs to the WD repeat G protein beta family.</text>
</comment>
<proteinExistence type="inferred from homology"/>
<dbReference type="Gene3D" id="2.130.10.10">
    <property type="entry name" value="YVTN repeat-like/Quinoprotein amine dehydrogenase"/>
    <property type="match status" value="1"/>
</dbReference>
<dbReference type="OrthoDB" id="10255630at2759"/>
<keyword evidence="8" id="KW-1185">Reference proteome</keyword>
<accession>A0A2R5GAA0</accession>
<feature type="repeat" description="WD" evidence="5">
    <location>
        <begin position="178"/>
        <end position="218"/>
    </location>
</feature>
<dbReference type="Pfam" id="PF25391">
    <property type="entry name" value="WD40_Gbeta"/>
    <property type="match status" value="1"/>
</dbReference>
<keyword evidence="4" id="KW-0807">Transducer</keyword>
<feature type="repeat" description="WD" evidence="5">
    <location>
        <begin position="262"/>
        <end position="303"/>
    </location>
</feature>
<dbReference type="PROSITE" id="PS50082">
    <property type="entry name" value="WD_REPEATS_2"/>
    <property type="match status" value="4"/>
</dbReference>
<evidence type="ECO:0000256" key="1">
    <source>
        <dbReference type="ARBA" id="ARBA00009768"/>
    </source>
</evidence>
<evidence type="ECO:0000256" key="5">
    <source>
        <dbReference type="PROSITE-ProRule" id="PRU00221"/>
    </source>
</evidence>
<dbReference type="CDD" id="cd00200">
    <property type="entry name" value="WD40"/>
    <property type="match status" value="1"/>
</dbReference>